<evidence type="ECO:0000313" key="2">
    <source>
        <dbReference type="Proteomes" id="UP000011185"/>
    </source>
</evidence>
<accession>L7JYS9</accession>
<proteinExistence type="predicted"/>
<dbReference type="AlphaFoldDB" id="L7JYS9"/>
<reference evidence="1 2" key="1">
    <citation type="journal article" date="2012" name="PLoS Pathog.">
        <title>The genome of the obligate intracellular parasite Trachipleistophora hominis: new insights into microsporidian genome dynamics and reductive evolution.</title>
        <authorList>
            <person name="Heinz E."/>
            <person name="Williams T.A."/>
            <person name="Nakjang S."/>
            <person name="Noel C.J."/>
            <person name="Swan D.C."/>
            <person name="Goldberg A.V."/>
            <person name="Harris S.R."/>
            <person name="Weinmaier T."/>
            <person name="Markert S."/>
            <person name="Becher D."/>
            <person name="Bernhardt J."/>
            <person name="Dagan T."/>
            <person name="Hacker C."/>
            <person name="Lucocq J.M."/>
            <person name="Schweder T."/>
            <person name="Rattei T."/>
            <person name="Hall N."/>
            <person name="Hirt R.P."/>
            <person name="Embley T.M."/>
        </authorList>
    </citation>
    <scope>NUCLEOTIDE SEQUENCE [LARGE SCALE GENOMIC DNA]</scope>
</reference>
<dbReference type="OMA" id="LQYHERS"/>
<sequence>MENLKEEEIAILQNIFRTDLSVEKNTLRITTIFGVLNFVLDSSYPDTSPILDVYYENKKSAEQVVNYLTERSRMHQGRPMLYPLVIDFLQYHERSREQGAKDIGGSVEMSYEIVDKTDQRVTEQEFYSWVNSNRPASVVQTGISGKEFFLRMKGNYQEEDV</sequence>
<gene>
    <name evidence="1" type="ORF">THOM_0304</name>
</gene>
<protein>
    <submittedName>
        <fullName evidence="1">Putative Ubiquitin-conjugating enzyme/RWD-like protein</fullName>
    </submittedName>
</protein>
<dbReference type="InterPro" id="IPR016135">
    <property type="entry name" value="UBQ-conjugating_enzyme/RWD"/>
</dbReference>
<dbReference type="VEuPathDB" id="MicrosporidiaDB:THOM_0304"/>
<name>L7JYS9_TRAHO</name>
<dbReference type="HOGENOM" id="CLU_1644904_0_0_1"/>
<dbReference type="InParanoid" id="L7JYS9"/>
<dbReference type="Proteomes" id="UP000011185">
    <property type="component" value="Unassembled WGS sequence"/>
</dbReference>
<evidence type="ECO:0000313" key="1">
    <source>
        <dbReference type="EMBL" id="ELQ76589.1"/>
    </source>
</evidence>
<keyword evidence="2" id="KW-1185">Reference proteome</keyword>
<organism evidence="1 2">
    <name type="scientific">Trachipleistophora hominis</name>
    <name type="common">Microsporidian parasite</name>
    <dbReference type="NCBI Taxonomy" id="72359"/>
    <lineage>
        <taxon>Eukaryota</taxon>
        <taxon>Fungi</taxon>
        <taxon>Fungi incertae sedis</taxon>
        <taxon>Microsporidia</taxon>
        <taxon>Pleistophoridae</taxon>
        <taxon>Trachipleistophora</taxon>
    </lineage>
</organism>
<dbReference type="SUPFAM" id="SSF54495">
    <property type="entry name" value="UBC-like"/>
    <property type="match status" value="1"/>
</dbReference>
<dbReference type="EMBL" id="JH993832">
    <property type="protein sequence ID" value="ELQ76589.1"/>
    <property type="molecule type" value="Genomic_DNA"/>
</dbReference>
<dbReference type="OrthoDB" id="2190737at2759"/>